<dbReference type="OrthoDB" id="7477886at2"/>
<protein>
    <submittedName>
        <fullName evidence="3">Mobilization protein</fullName>
    </submittedName>
</protein>
<dbReference type="Proteomes" id="UP000244755">
    <property type="component" value="Plasmid unnamed1"/>
</dbReference>
<dbReference type="AlphaFoldDB" id="A0A2R4WX85"/>
<keyword evidence="1" id="KW-0175">Coiled coil</keyword>
<accession>A0A2R4WX85</accession>
<evidence type="ECO:0000256" key="2">
    <source>
        <dbReference type="SAM" id="MobiDB-lite"/>
    </source>
</evidence>
<keyword evidence="3" id="KW-0614">Plasmid</keyword>
<evidence type="ECO:0000313" key="3">
    <source>
        <dbReference type="EMBL" id="AWB26146.1"/>
    </source>
</evidence>
<evidence type="ECO:0000313" key="4">
    <source>
        <dbReference type="Proteomes" id="UP000244755"/>
    </source>
</evidence>
<dbReference type="KEGG" id="mee:DA075_34740"/>
<evidence type="ECO:0000256" key="1">
    <source>
        <dbReference type="SAM" id="Coils"/>
    </source>
</evidence>
<reference evidence="3 4" key="1">
    <citation type="submission" date="2018-04" db="EMBL/GenBank/DDBJ databases">
        <title>Methylobacterium sp. PR1016A genome.</title>
        <authorList>
            <person name="Park W."/>
        </authorList>
    </citation>
    <scope>NUCLEOTIDE SEQUENCE [LARGE SCALE GENOMIC DNA]</scope>
    <source>
        <strain evidence="3 4">PR1016A</strain>
        <plasmid evidence="3 4">unnamed1</plasmid>
    </source>
</reference>
<sequence length="114" mass="12789">MARRTIEERIARLEAQKKSLQARRSKQERTRDTRRKVLLGALVLQRLEAGHDPAFTKRLADWLRRELPPFLTRDADRALFADLIGSPAETPSTDDPAGQTEADGSEAARPQDAA</sequence>
<geneLocation type="plasmid" evidence="3 4">
    <name>unnamed1</name>
</geneLocation>
<feature type="region of interest" description="Disordered" evidence="2">
    <location>
        <begin position="82"/>
        <end position="114"/>
    </location>
</feature>
<organism evidence="3 4">
    <name type="scientific">Methylobacterium currus</name>
    <dbReference type="NCBI Taxonomy" id="2051553"/>
    <lineage>
        <taxon>Bacteria</taxon>
        <taxon>Pseudomonadati</taxon>
        <taxon>Pseudomonadota</taxon>
        <taxon>Alphaproteobacteria</taxon>
        <taxon>Hyphomicrobiales</taxon>
        <taxon>Methylobacteriaceae</taxon>
        <taxon>Methylobacterium</taxon>
    </lineage>
</organism>
<gene>
    <name evidence="3" type="ORF">DA075_34740</name>
</gene>
<keyword evidence="4" id="KW-1185">Reference proteome</keyword>
<dbReference type="RefSeq" id="WP_099957683.1">
    <property type="nucleotide sequence ID" value="NZ_CP028845.1"/>
</dbReference>
<proteinExistence type="predicted"/>
<name>A0A2R4WX85_9HYPH</name>
<dbReference type="EMBL" id="CP028845">
    <property type="protein sequence ID" value="AWB26146.1"/>
    <property type="molecule type" value="Genomic_DNA"/>
</dbReference>
<feature type="coiled-coil region" evidence="1">
    <location>
        <begin position="3"/>
        <end position="30"/>
    </location>
</feature>